<dbReference type="PROSITE" id="PS51448">
    <property type="entry name" value="P_TREFOIL_2"/>
    <property type="match status" value="1"/>
</dbReference>
<dbReference type="Gene3D" id="3.20.20.80">
    <property type="entry name" value="Glycosidases"/>
    <property type="match status" value="1"/>
</dbReference>
<evidence type="ECO:0000256" key="6">
    <source>
        <dbReference type="PROSITE-ProRule" id="PRU00779"/>
    </source>
</evidence>
<dbReference type="PANTHER" id="PTHR22762:SF133">
    <property type="entry name" value="P-TYPE DOMAIN-CONTAINING PROTEIN"/>
    <property type="match status" value="1"/>
</dbReference>
<dbReference type="GO" id="GO:0004558">
    <property type="term" value="F:alpha-1,4-glucosidase activity"/>
    <property type="evidence" value="ECO:0007669"/>
    <property type="project" value="TreeGrafter"/>
</dbReference>
<evidence type="ECO:0000256" key="3">
    <source>
        <dbReference type="ARBA" id="ARBA00023136"/>
    </source>
</evidence>
<dbReference type="SUPFAM" id="SSF74650">
    <property type="entry name" value="Galactose mutarotase-like"/>
    <property type="match status" value="1"/>
</dbReference>
<evidence type="ECO:0000256" key="4">
    <source>
        <dbReference type="ARBA" id="ARBA00023157"/>
    </source>
</evidence>
<evidence type="ECO:0000313" key="11">
    <source>
        <dbReference type="Proteomes" id="UP001208570"/>
    </source>
</evidence>
<comment type="similarity">
    <text evidence="2 7">Belongs to the glycosyl hydrolase 31 family.</text>
</comment>
<organism evidence="10 11">
    <name type="scientific">Paralvinella palmiformis</name>
    <dbReference type="NCBI Taxonomy" id="53620"/>
    <lineage>
        <taxon>Eukaryota</taxon>
        <taxon>Metazoa</taxon>
        <taxon>Spiralia</taxon>
        <taxon>Lophotrochozoa</taxon>
        <taxon>Annelida</taxon>
        <taxon>Polychaeta</taxon>
        <taxon>Sedentaria</taxon>
        <taxon>Canalipalpata</taxon>
        <taxon>Terebellida</taxon>
        <taxon>Terebelliformia</taxon>
        <taxon>Alvinellidae</taxon>
        <taxon>Paralvinella</taxon>
    </lineage>
</organism>
<dbReference type="AlphaFoldDB" id="A0AAD9NFM8"/>
<comment type="caution">
    <text evidence="6">Lacks conserved residue(s) required for the propagation of feature annotation.</text>
</comment>
<feature type="domain" description="P-type" evidence="9">
    <location>
        <begin position="101"/>
        <end position="151"/>
    </location>
</feature>
<dbReference type="CDD" id="cd14752">
    <property type="entry name" value="GH31_N"/>
    <property type="match status" value="1"/>
</dbReference>
<accession>A0AAD9NFM8</accession>
<dbReference type="GO" id="GO:0030246">
    <property type="term" value="F:carbohydrate binding"/>
    <property type="evidence" value="ECO:0007669"/>
    <property type="project" value="InterPro"/>
</dbReference>
<evidence type="ECO:0000256" key="1">
    <source>
        <dbReference type="ARBA" id="ARBA00004370"/>
    </source>
</evidence>
<dbReference type="SUPFAM" id="SSF57492">
    <property type="entry name" value="Trefoil"/>
    <property type="match status" value="1"/>
</dbReference>
<keyword evidence="8" id="KW-0812">Transmembrane</keyword>
<dbReference type="InterPro" id="IPR017853">
    <property type="entry name" value="GH"/>
</dbReference>
<dbReference type="GO" id="GO:0005975">
    <property type="term" value="P:carbohydrate metabolic process"/>
    <property type="evidence" value="ECO:0007669"/>
    <property type="project" value="InterPro"/>
</dbReference>
<dbReference type="Pfam" id="PF00088">
    <property type="entry name" value="Trefoil"/>
    <property type="match status" value="1"/>
</dbReference>
<keyword evidence="4" id="KW-1015">Disulfide bond</keyword>
<evidence type="ECO:0000313" key="10">
    <source>
        <dbReference type="EMBL" id="KAK2168502.1"/>
    </source>
</evidence>
<keyword evidence="3 8" id="KW-0472">Membrane</keyword>
<dbReference type="InterPro" id="IPR044913">
    <property type="entry name" value="P_trefoil_dom_sf"/>
</dbReference>
<dbReference type="Gene3D" id="2.60.40.1180">
    <property type="entry name" value="Golgi alpha-mannosidase II"/>
    <property type="match status" value="1"/>
</dbReference>
<dbReference type="Proteomes" id="UP001208570">
    <property type="component" value="Unassembled WGS sequence"/>
</dbReference>
<comment type="subcellular location">
    <subcellularLocation>
        <location evidence="1">Membrane</location>
    </subcellularLocation>
</comment>
<dbReference type="Gene3D" id="4.10.110.10">
    <property type="entry name" value="Spasmolytic Protein, domain 1"/>
    <property type="match status" value="1"/>
</dbReference>
<evidence type="ECO:0000256" key="2">
    <source>
        <dbReference type="ARBA" id="ARBA00007806"/>
    </source>
</evidence>
<reference evidence="10" key="1">
    <citation type="journal article" date="2023" name="Mol. Biol. Evol.">
        <title>Third-Generation Sequencing Reveals the Adaptive Role of the Epigenome in Three Deep-Sea Polychaetes.</title>
        <authorList>
            <person name="Perez M."/>
            <person name="Aroh O."/>
            <person name="Sun Y."/>
            <person name="Lan Y."/>
            <person name="Juniper S.K."/>
            <person name="Young C.R."/>
            <person name="Angers B."/>
            <person name="Qian P.Y."/>
        </authorList>
    </citation>
    <scope>NUCLEOTIDE SEQUENCE</scope>
    <source>
        <strain evidence="10">P08H-3</strain>
    </source>
</reference>
<keyword evidence="11" id="KW-1185">Reference proteome</keyword>
<evidence type="ECO:0000256" key="5">
    <source>
        <dbReference type="ARBA" id="ARBA00023180"/>
    </source>
</evidence>
<sequence length="749" mass="86697">MGTNKLTCSSGFNTVDGSKCETFEPRNILSCNTNSKKRELMDTTNITETESRRGWSWLSKVIITLLLSFAIFCVSIRYALPWNGRPASRRHVYQNDILHGADVPTDELGRIDCYPEAAYGMDLLTPSKCLDRGCVYMESSHPNVPWCFVPQTDFGFTVIEGPIDTLLGERWLLRRKNTWAVYQENFENVTFDIEMREDNILRFKLSDHPNEYWDCNVSWDTGVGGLIFADQFLQIATALPTKNIYGFGENLHRSLKHDMNFRSWGVFARDQPPSSGTDKELDLYSSHPFYECLEDDGNAHGVLLWNNYTLTPYPMLVYKTIGGILDFFLFMGPSPEEVIQQYTGAVGRTIIPPYYSLGFQLSRYGYTNTSDMRAAMDRTLSYDIPVDLQYADIDHMDRQRSFTLDHENFTDLPQYVAELHESDIKAVIILNPGLEIADDYEPFILGKNMSIFVEFETVDVMPPGDYDMYNNTNVMGTIWPEWIVNFIDFFKTDAKAFWKHELQSEHEIVPYDGIWIDMNEPANFDTNREKAWNWPEDRWPHYTLKCPVNKWDDPPYRSKAVYVHDDVGTNLTERLSFKTICMQSVHGDNMDYRHYDVHNLYGHYQAVVTYQYVFLLEVVIGRLRGLAVACWTTDHYHPCSNPGVGISEGVLEFNLFGIPYIGADICGFFSNCTSQLCKRWHQLGAFYPYSRNHNHIDTLPQDPGWFGDEVAIPTRVIMMERYRLLPYLYTLFYKAHTLGNTVVRPLFHE</sequence>
<keyword evidence="5" id="KW-0325">Glycoprotein</keyword>
<keyword evidence="7" id="KW-0378">Hydrolase</keyword>
<dbReference type="InterPro" id="IPR000519">
    <property type="entry name" value="P_trefoil_dom"/>
</dbReference>
<dbReference type="InterPro" id="IPR013780">
    <property type="entry name" value="Glyco_hydro_b"/>
</dbReference>
<dbReference type="SMART" id="SM00018">
    <property type="entry name" value="PD"/>
    <property type="match status" value="1"/>
</dbReference>
<dbReference type="SUPFAM" id="SSF51445">
    <property type="entry name" value="(Trans)glycosidases"/>
    <property type="match status" value="1"/>
</dbReference>
<dbReference type="InterPro" id="IPR030458">
    <property type="entry name" value="Glyco_hydro_31_AS"/>
</dbReference>
<proteinExistence type="inferred from homology"/>
<dbReference type="EMBL" id="JAODUP010000016">
    <property type="protein sequence ID" value="KAK2168502.1"/>
    <property type="molecule type" value="Genomic_DNA"/>
</dbReference>
<dbReference type="InterPro" id="IPR000322">
    <property type="entry name" value="Glyco_hydro_31_TIM"/>
</dbReference>
<dbReference type="PROSITE" id="PS00129">
    <property type="entry name" value="GLYCOSYL_HYDROL_F31_1"/>
    <property type="match status" value="1"/>
</dbReference>
<dbReference type="Gene3D" id="2.60.40.1760">
    <property type="entry name" value="glycosyl hydrolase (family 31)"/>
    <property type="match status" value="1"/>
</dbReference>
<evidence type="ECO:0000256" key="8">
    <source>
        <dbReference type="SAM" id="Phobius"/>
    </source>
</evidence>
<protein>
    <recommendedName>
        <fullName evidence="9">P-type domain-containing protein</fullName>
    </recommendedName>
</protein>
<feature type="transmembrane region" description="Helical" evidence="8">
    <location>
        <begin position="61"/>
        <end position="80"/>
    </location>
</feature>
<dbReference type="Pfam" id="PF01055">
    <property type="entry name" value="Glyco_hydro_31_2nd"/>
    <property type="match status" value="1"/>
</dbReference>
<name>A0AAD9NFM8_9ANNE</name>
<dbReference type="InterPro" id="IPR011013">
    <property type="entry name" value="Gal_mutarotase_sf_dom"/>
</dbReference>
<keyword evidence="8" id="KW-1133">Transmembrane helix</keyword>
<evidence type="ECO:0000256" key="7">
    <source>
        <dbReference type="RuleBase" id="RU361185"/>
    </source>
</evidence>
<dbReference type="GO" id="GO:0016020">
    <property type="term" value="C:membrane"/>
    <property type="evidence" value="ECO:0007669"/>
    <property type="project" value="UniProtKB-SubCell"/>
</dbReference>
<gene>
    <name evidence="10" type="ORF">LSH36_16g03028</name>
</gene>
<dbReference type="PANTHER" id="PTHR22762">
    <property type="entry name" value="ALPHA-GLUCOSIDASE"/>
    <property type="match status" value="1"/>
</dbReference>
<comment type="caution">
    <text evidence="10">The sequence shown here is derived from an EMBL/GenBank/DDBJ whole genome shotgun (WGS) entry which is preliminary data.</text>
</comment>
<keyword evidence="7" id="KW-0326">Glycosidase</keyword>
<evidence type="ECO:0000259" key="9">
    <source>
        <dbReference type="PROSITE" id="PS51448"/>
    </source>
</evidence>